<organism evidence="3 4">
    <name type="scientific">Dyadobacter arcticus</name>
    <dbReference type="NCBI Taxonomy" id="1078754"/>
    <lineage>
        <taxon>Bacteria</taxon>
        <taxon>Pseudomonadati</taxon>
        <taxon>Bacteroidota</taxon>
        <taxon>Cytophagia</taxon>
        <taxon>Cytophagales</taxon>
        <taxon>Spirosomataceae</taxon>
        <taxon>Dyadobacter</taxon>
    </lineage>
</organism>
<comment type="caution">
    <text evidence="3">The sequence shown here is derived from an EMBL/GenBank/DDBJ whole genome shotgun (WGS) entry which is preliminary data.</text>
</comment>
<reference evidence="3 4" key="1">
    <citation type="submission" date="2020-03" db="EMBL/GenBank/DDBJ databases">
        <title>Genomic Encyclopedia of Type Strains, Phase IV (KMG-IV): sequencing the most valuable type-strain genomes for metagenomic binning, comparative biology and taxonomic classification.</title>
        <authorList>
            <person name="Goeker M."/>
        </authorList>
    </citation>
    <scope>NUCLEOTIDE SEQUENCE [LARGE SCALE GENOMIC DNA]</scope>
    <source>
        <strain evidence="3 4">DSM 102865</strain>
    </source>
</reference>
<evidence type="ECO:0000256" key="1">
    <source>
        <dbReference type="SAM" id="SignalP"/>
    </source>
</evidence>
<dbReference type="RefSeq" id="WP_229211873.1">
    <property type="nucleotide sequence ID" value="NZ_JAASQJ010000002.1"/>
</dbReference>
<evidence type="ECO:0000313" key="4">
    <source>
        <dbReference type="Proteomes" id="UP001179181"/>
    </source>
</evidence>
<protein>
    <recommendedName>
        <fullName evidence="2">Secretion system C-terminal sorting domain-containing protein</fullName>
    </recommendedName>
</protein>
<dbReference type="Proteomes" id="UP001179181">
    <property type="component" value="Unassembled WGS sequence"/>
</dbReference>
<dbReference type="EMBL" id="JAASQJ010000002">
    <property type="protein sequence ID" value="NIJ53440.1"/>
    <property type="molecule type" value="Genomic_DNA"/>
</dbReference>
<accession>A0ABX0UP29</accession>
<sequence length="529" mass="57025">MKMLYKFSAIITLLLILLFSDVKAASDPVVKIRGTQASSMFDMIDFYNIEPSSSGYLNEYYYYAVISNDNSVVPQNATISYKWIPVGGTAISGGTSNQVKMKWDNTKNYNNGVPTKSLRLKVTFTWTPQGQPTKTKEVLSLRPNDAAEAQPIEVKHISDPATLSFNGSTVSNGNTLSFACGATQKTLTVGSVVTDPNAPITYYFYYPDGWSGPAMSNVPSVTVNTHVNKSGVIKVEAKRNDSNVFRSKISINITRPLPTIPVINSGDILLCSPQTITASANNATSYNWTTTGGVTANSPGNTNSAQITGVSDGTVIVSATSSVCAMTTSLSKAVIVKRSPPKPASLLLTANGGGAPDFMCNGSGVSLNAYTAEPGTQFGNWTTSDPGNTILNYNGGTAYFNSYVNNCYGIDITVSNCFGSVKKGITICVDNCVKEMPVYKIYPNPASDYLHITFEEADDISLLPGLIRIFSEVGGKEVRTIDPREDYSTEAFRADKTLNIKVSDLTRGTYYLHLIQEAGESDQIRVILQ</sequence>
<gene>
    <name evidence="3" type="ORF">FHS68_002610</name>
</gene>
<dbReference type="InterPro" id="IPR026444">
    <property type="entry name" value="Secre_tail"/>
</dbReference>
<evidence type="ECO:0000259" key="2">
    <source>
        <dbReference type="Pfam" id="PF18962"/>
    </source>
</evidence>
<keyword evidence="1" id="KW-0732">Signal</keyword>
<feature type="chain" id="PRO_5045342434" description="Secretion system C-terminal sorting domain-containing protein" evidence="1">
    <location>
        <begin position="25"/>
        <end position="529"/>
    </location>
</feature>
<proteinExistence type="predicted"/>
<evidence type="ECO:0000313" key="3">
    <source>
        <dbReference type="EMBL" id="NIJ53440.1"/>
    </source>
</evidence>
<keyword evidence="4" id="KW-1185">Reference proteome</keyword>
<dbReference type="Pfam" id="PF18962">
    <property type="entry name" value="Por_Secre_tail"/>
    <property type="match status" value="1"/>
</dbReference>
<feature type="domain" description="Secretion system C-terminal sorting" evidence="2">
    <location>
        <begin position="441"/>
        <end position="520"/>
    </location>
</feature>
<feature type="signal peptide" evidence="1">
    <location>
        <begin position="1"/>
        <end position="24"/>
    </location>
</feature>
<name>A0ABX0UP29_9BACT</name>